<dbReference type="SUPFAM" id="SSF82171">
    <property type="entry name" value="DPP6 N-terminal domain-like"/>
    <property type="match status" value="1"/>
</dbReference>
<reference evidence="3 4" key="1">
    <citation type="submission" date="2020-08" db="EMBL/GenBank/DDBJ databases">
        <title>Genomic Encyclopedia of Type Strains, Phase IV (KMG-V): Genome sequencing to study the core and pangenomes of soil and plant-associated prokaryotes.</title>
        <authorList>
            <person name="Whitman W."/>
        </authorList>
    </citation>
    <scope>NUCLEOTIDE SEQUENCE [LARGE SCALE GENOMIC DNA]</scope>
    <source>
        <strain evidence="3 4">SEMIA 4064</strain>
    </source>
</reference>
<protein>
    <submittedName>
        <fullName evidence="3">WD40 repeat protein</fullName>
    </submittedName>
</protein>
<name>A0A7W8XXK5_9HYPH</name>
<dbReference type="Gene3D" id="2.130.10.10">
    <property type="entry name" value="YVTN repeat-like/Quinoprotein amine dehydrogenase"/>
    <property type="match status" value="2"/>
</dbReference>
<accession>A0A7W8XXK5</accession>
<evidence type="ECO:0000313" key="4">
    <source>
        <dbReference type="Proteomes" id="UP000549882"/>
    </source>
</evidence>
<evidence type="ECO:0000256" key="2">
    <source>
        <dbReference type="ARBA" id="ARBA00022737"/>
    </source>
</evidence>
<dbReference type="InterPro" id="IPR050630">
    <property type="entry name" value="WD_repeat_EMAP"/>
</dbReference>
<comment type="caution">
    <text evidence="3">The sequence shown here is derived from an EMBL/GenBank/DDBJ whole genome shotgun (WGS) entry which is preliminary data.</text>
</comment>
<keyword evidence="4" id="KW-1185">Reference proteome</keyword>
<dbReference type="AlphaFoldDB" id="A0A7W8XXK5"/>
<proteinExistence type="predicted"/>
<gene>
    <name evidence="3" type="ORF">GGD50_006048</name>
</gene>
<evidence type="ECO:0000313" key="3">
    <source>
        <dbReference type="EMBL" id="MBB5577396.1"/>
    </source>
</evidence>
<dbReference type="PANTHER" id="PTHR13720:SF33">
    <property type="entry name" value="HELP DOMAIN-CONTAINING PROTEIN"/>
    <property type="match status" value="1"/>
</dbReference>
<evidence type="ECO:0000256" key="1">
    <source>
        <dbReference type="ARBA" id="ARBA00022574"/>
    </source>
</evidence>
<dbReference type="PANTHER" id="PTHR13720">
    <property type="entry name" value="WD-40 REPEAT PROTEIN"/>
    <property type="match status" value="1"/>
</dbReference>
<organism evidence="3 4">
    <name type="scientific">Rhizobium paranaense</name>
    <dbReference type="NCBI Taxonomy" id="1650438"/>
    <lineage>
        <taxon>Bacteria</taxon>
        <taxon>Pseudomonadati</taxon>
        <taxon>Pseudomonadota</taxon>
        <taxon>Alphaproteobacteria</taxon>
        <taxon>Hyphomicrobiales</taxon>
        <taxon>Rhizobiaceae</taxon>
        <taxon>Rhizobium/Agrobacterium group</taxon>
        <taxon>Rhizobium</taxon>
    </lineage>
</organism>
<dbReference type="InterPro" id="IPR001680">
    <property type="entry name" value="WD40_rpt"/>
</dbReference>
<dbReference type="EMBL" id="JACHBI010000019">
    <property type="protein sequence ID" value="MBB5577396.1"/>
    <property type="molecule type" value="Genomic_DNA"/>
</dbReference>
<keyword evidence="1" id="KW-0853">WD repeat</keyword>
<dbReference type="SMART" id="SM00320">
    <property type="entry name" value="WD40"/>
    <property type="match status" value="4"/>
</dbReference>
<dbReference type="Proteomes" id="UP000549882">
    <property type="component" value="Unassembled WGS sequence"/>
</dbReference>
<dbReference type="RefSeq" id="WP_183940745.1">
    <property type="nucleotide sequence ID" value="NZ_JACHBI010000019.1"/>
</dbReference>
<keyword evidence="2" id="KW-0677">Repeat</keyword>
<dbReference type="InterPro" id="IPR015943">
    <property type="entry name" value="WD40/YVTN_repeat-like_dom_sf"/>
</dbReference>
<sequence length="366" mass="38493">MNQQTIPNVTLFSLLARNWGRPAPIRQLCFNGDDTALAICSADGAVALARLGDNEPPESRITIDNGQTTISPRQGNPSPLISTRIQEGDGLSAYRGDSFLVSTASGELLHLARSGEIESKVLSDRTPIDAFAHNPATDLTAVVVRRRLRLQSGEPPPSRDVELGDLAPRLVSISDDGALIALSGRDRLSVRRTADASKPLCEISLSSKPQSLKWSPDGRWLGIGQQTGGLCLLDVDGGESIAFSEFPGPIRSIDWSPTVNTVIASGAYRIAGWSMGTTLAKALATGRAGFVMVETVAAHPVKTLVAAGYANGRIAIAGIGSPDELTIRDSGGAVTALRWSASGRYLAAGDALGNAAIITFPNEIFK</sequence>